<dbReference type="SUPFAM" id="SSF56219">
    <property type="entry name" value="DNase I-like"/>
    <property type="match status" value="1"/>
</dbReference>
<dbReference type="InterPro" id="IPR005135">
    <property type="entry name" value="Endo/exonuclease/phosphatase"/>
</dbReference>
<dbReference type="Proteomes" id="UP000320475">
    <property type="component" value="Unassembled WGS sequence"/>
</dbReference>
<feature type="domain" description="Endonuclease/exonuclease/phosphatase" evidence="1">
    <location>
        <begin position="3"/>
        <end position="184"/>
    </location>
</feature>
<dbReference type="VEuPathDB" id="FungiDB:SeMB42_g00821"/>
<proteinExistence type="predicted"/>
<sequence length="566" mass="64420">MLELMEENNLDLLVVQETWLRPNDKPYCKEIISDIRAIPDPVTNRGKHGIAVIRNPKHQHHEFQLIRQDDQHHTNIWINFRDTLIGGYYLPPSLSYATTRNKLLEIQETFKRAITYQNIIVAGDFNIRLGGTTGDTGKSRAAEDFMSIIDAGAVLESPDNGKWTFQGSQGWSIVDHILTSTNMHNMRQKVQVHESQVYAPDDNLVTFVFLPQNCSSNSKTRKCWNLQLMKEPEIMSQYVKLSNDKCENTMHEIQKTLLPIMVNTQIERGQARDIIDKTNALINTFINDLSNRVIGKRSIKASNTRRIQDSILTHLKRQINSDYKKLRKAKDQGLQVVMAIHYAHLQVLKREYRSRSRQVKGEAMVTDFEGMDEMPTNEVMKTIRARKRAQGQNSNQSRLKNDDESLELYAQYYRNTYKSEIWTGANDKATVDIDKAPSWLTELNVKAAILALPTGKAGGVDEIRAELINPIAEQVVPMLKTMIDAMLMTGISPTEWDEANSCQIWKGIKKGLADNIEAHRPISLTCVLRKASERVLLPQLQAEIGKLDIAQGGFRANRSTLDQILA</sequence>
<dbReference type="InterPro" id="IPR036691">
    <property type="entry name" value="Endo/exonu/phosph_ase_sf"/>
</dbReference>
<dbReference type="OrthoDB" id="2258929at2759"/>
<dbReference type="AlphaFoldDB" id="A0A507CN28"/>
<dbReference type="Gene3D" id="3.60.10.10">
    <property type="entry name" value="Endonuclease/exonuclease/phosphatase"/>
    <property type="match status" value="1"/>
</dbReference>
<accession>A0A507CN28</accession>
<dbReference type="PANTHER" id="PTHR19446">
    <property type="entry name" value="REVERSE TRANSCRIPTASES"/>
    <property type="match status" value="1"/>
</dbReference>
<evidence type="ECO:0000313" key="3">
    <source>
        <dbReference type="Proteomes" id="UP000320475"/>
    </source>
</evidence>
<gene>
    <name evidence="2" type="ORF">SeLEV6574_g06571</name>
</gene>
<protein>
    <recommendedName>
        <fullName evidence="1">Endonuclease/exonuclease/phosphatase domain-containing protein</fullName>
    </recommendedName>
</protein>
<comment type="caution">
    <text evidence="2">The sequence shown here is derived from an EMBL/GenBank/DDBJ whole genome shotgun (WGS) entry which is preliminary data.</text>
</comment>
<name>A0A507CN28_9FUNG</name>
<dbReference type="Pfam" id="PF03372">
    <property type="entry name" value="Exo_endo_phos"/>
    <property type="match status" value="1"/>
</dbReference>
<dbReference type="EMBL" id="QEAM01000382">
    <property type="protein sequence ID" value="TPX40530.1"/>
    <property type="molecule type" value="Genomic_DNA"/>
</dbReference>
<dbReference type="GO" id="GO:0003824">
    <property type="term" value="F:catalytic activity"/>
    <property type="evidence" value="ECO:0007669"/>
    <property type="project" value="InterPro"/>
</dbReference>
<reference evidence="2 3" key="1">
    <citation type="journal article" date="2019" name="Sci. Rep.">
        <title>Comparative genomics of chytrid fungi reveal insights into the obligate biotrophic and pathogenic lifestyle of Synchytrium endobioticum.</title>
        <authorList>
            <person name="van de Vossenberg B.T.L.H."/>
            <person name="Warris S."/>
            <person name="Nguyen H.D.T."/>
            <person name="van Gent-Pelzer M.P.E."/>
            <person name="Joly D.L."/>
            <person name="van de Geest H.C."/>
            <person name="Bonants P.J.M."/>
            <person name="Smith D.S."/>
            <person name="Levesque C.A."/>
            <person name="van der Lee T.A.J."/>
        </authorList>
    </citation>
    <scope>NUCLEOTIDE SEQUENCE [LARGE SCALE GENOMIC DNA]</scope>
    <source>
        <strain evidence="2 3">LEV6574</strain>
    </source>
</reference>
<organism evidence="2 3">
    <name type="scientific">Synchytrium endobioticum</name>
    <dbReference type="NCBI Taxonomy" id="286115"/>
    <lineage>
        <taxon>Eukaryota</taxon>
        <taxon>Fungi</taxon>
        <taxon>Fungi incertae sedis</taxon>
        <taxon>Chytridiomycota</taxon>
        <taxon>Chytridiomycota incertae sedis</taxon>
        <taxon>Chytridiomycetes</taxon>
        <taxon>Synchytriales</taxon>
        <taxon>Synchytriaceae</taxon>
        <taxon>Synchytrium</taxon>
    </lineage>
</organism>
<evidence type="ECO:0000259" key="1">
    <source>
        <dbReference type="Pfam" id="PF03372"/>
    </source>
</evidence>
<evidence type="ECO:0000313" key="2">
    <source>
        <dbReference type="EMBL" id="TPX40530.1"/>
    </source>
</evidence>